<protein>
    <submittedName>
        <fullName evidence="1">Uncharacterized protein</fullName>
    </submittedName>
</protein>
<sequence length="71" mass="7921">MIGFSKSNGISERQLLAPSTLLRYGLTKGIEIRFVNQVESIKNKTTSEKVNGTSDLEIGAKVQILQKEKKR</sequence>
<name>A0A3B0QWQ2_9ZZZZ</name>
<proteinExistence type="predicted"/>
<dbReference type="EMBL" id="UOEB01000268">
    <property type="protein sequence ID" value="VAV85964.1"/>
    <property type="molecule type" value="Genomic_DNA"/>
</dbReference>
<reference evidence="1" key="1">
    <citation type="submission" date="2018-06" db="EMBL/GenBank/DDBJ databases">
        <authorList>
            <person name="Zhirakovskaya E."/>
        </authorList>
    </citation>
    <scope>NUCLEOTIDE SEQUENCE</scope>
</reference>
<accession>A0A3B0QWQ2</accession>
<organism evidence="1">
    <name type="scientific">hydrothermal vent metagenome</name>
    <dbReference type="NCBI Taxonomy" id="652676"/>
    <lineage>
        <taxon>unclassified sequences</taxon>
        <taxon>metagenomes</taxon>
        <taxon>ecological metagenomes</taxon>
    </lineage>
</organism>
<evidence type="ECO:0000313" key="1">
    <source>
        <dbReference type="EMBL" id="VAV85964.1"/>
    </source>
</evidence>
<gene>
    <name evidence="1" type="ORF">MNBD_BACTEROID02-1120</name>
</gene>
<dbReference type="AlphaFoldDB" id="A0A3B0QWQ2"/>